<dbReference type="InterPro" id="IPR007372">
    <property type="entry name" value="Lipid/polyisoprenoid-bd_YceI"/>
</dbReference>
<dbReference type="EMBL" id="JBGFTR010000017">
    <property type="protein sequence ID" value="MFH7565933.1"/>
    <property type="molecule type" value="Genomic_DNA"/>
</dbReference>
<comment type="caution">
    <text evidence="3">The sequence shown here is derived from an EMBL/GenBank/DDBJ whole genome shotgun (WGS) entry which is preliminary data.</text>
</comment>
<keyword evidence="4" id="KW-1185">Reference proteome</keyword>
<feature type="domain" description="Lipid/polyisoprenoid-binding YceI-like" evidence="2">
    <location>
        <begin position="20"/>
        <end position="188"/>
    </location>
</feature>
<organism evidence="3 4">
    <name type="scientific">Oceanimonas smirnovii</name>
    <dbReference type="NCBI Taxonomy" id="264574"/>
    <lineage>
        <taxon>Bacteria</taxon>
        <taxon>Pseudomonadati</taxon>
        <taxon>Pseudomonadota</taxon>
        <taxon>Gammaproteobacteria</taxon>
        <taxon>Aeromonadales</taxon>
        <taxon>Aeromonadaceae</taxon>
        <taxon>Oceanimonas</taxon>
    </lineage>
</organism>
<dbReference type="SMART" id="SM00867">
    <property type="entry name" value="YceI"/>
    <property type="match status" value="1"/>
</dbReference>
<dbReference type="PIRSF" id="PIRSF029811">
    <property type="entry name" value="UCP029811"/>
    <property type="match status" value="1"/>
</dbReference>
<evidence type="ECO:0000259" key="2">
    <source>
        <dbReference type="SMART" id="SM00867"/>
    </source>
</evidence>
<evidence type="ECO:0000313" key="3">
    <source>
        <dbReference type="EMBL" id="MFH7565933.1"/>
    </source>
</evidence>
<accession>A0ABW7P367</accession>
<dbReference type="SUPFAM" id="SSF101874">
    <property type="entry name" value="YceI-like"/>
    <property type="match status" value="1"/>
</dbReference>
<dbReference type="InterPro" id="IPR027016">
    <property type="entry name" value="UCP029811"/>
</dbReference>
<evidence type="ECO:0000313" key="4">
    <source>
        <dbReference type="Proteomes" id="UP001610706"/>
    </source>
</evidence>
<feature type="chain" id="PRO_5045459567" evidence="1">
    <location>
        <begin position="20"/>
        <end position="190"/>
    </location>
</feature>
<name>A0ABW7P367_9GAMM</name>
<proteinExistence type="predicted"/>
<dbReference type="InterPro" id="IPR036761">
    <property type="entry name" value="TTHA0802/YceI-like_sf"/>
</dbReference>
<dbReference type="RefSeq" id="WP_395545588.1">
    <property type="nucleotide sequence ID" value="NZ_CP166302.1"/>
</dbReference>
<reference evidence="3 4" key="1">
    <citation type="submission" date="2024-08" db="EMBL/GenBank/DDBJ databases">
        <title>Oceanimonas smirnovii Genome sequencing and assembly.</title>
        <authorList>
            <person name="Tang B."/>
        </authorList>
    </citation>
    <scope>NUCLEOTIDE SEQUENCE [LARGE SCALE GENOMIC DNA]</scope>
    <source>
        <strain evidence="3 4">OS2020-119</strain>
    </source>
</reference>
<gene>
    <name evidence="3" type="ORF">AB9R89_11425</name>
</gene>
<protein>
    <submittedName>
        <fullName evidence="3">YceI family protein</fullName>
    </submittedName>
</protein>
<dbReference type="Pfam" id="PF04264">
    <property type="entry name" value="YceI"/>
    <property type="match status" value="1"/>
</dbReference>
<dbReference type="Gene3D" id="2.40.128.110">
    <property type="entry name" value="Lipid/polyisoprenoid-binding, YceI-like"/>
    <property type="match status" value="1"/>
</dbReference>
<evidence type="ECO:0000256" key="1">
    <source>
        <dbReference type="SAM" id="SignalP"/>
    </source>
</evidence>
<sequence>MIKKLLLTSLCVASTSALADWQLNNELSRVSFVTIKNESVGEPNHFQRVSGNLTDDGQFTLSIDLASVETGIPIRNERLGEFLFETGTYPELRLSADLSEHLDTINSSNDSLVETSATLSLHGQDKVMPVTVLVSHKSNGDLLVSSWDPVIVHQQDFALTAGIDKLQELAGLPSITRAVPVNFVLSLNKQ</sequence>
<dbReference type="Proteomes" id="UP001610706">
    <property type="component" value="Unassembled WGS sequence"/>
</dbReference>
<keyword evidence="1" id="KW-0732">Signal</keyword>
<feature type="signal peptide" evidence="1">
    <location>
        <begin position="1"/>
        <end position="19"/>
    </location>
</feature>